<keyword evidence="3" id="KW-1185">Reference proteome</keyword>
<accession>A0AA88DYV0</accession>
<evidence type="ECO:0000256" key="1">
    <source>
        <dbReference type="SAM" id="MobiDB-lite"/>
    </source>
</evidence>
<name>A0AA88DYV0_FICCA</name>
<comment type="caution">
    <text evidence="2">The sequence shown here is derived from an EMBL/GenBank/DDBJ whole genome shotgun (WGS) entry which is preliminary data.</text>
</comment>
<dbReference type="EMBL" id="BTGU01000193">
    <property type="protein sequence ID" value="GMN64757.1"/>
    <property type="molecule type" value="Genomic_DNA"/>
</dbReference>
<organism evidence="2 3">
    <name type="scientific">Ficus carica</name>
    <name type="common">Common fig</name>
    <dbReference type="NCBI Taxonomy" id="3494"/>
    <lineage>
        <taxon>Eukaryota</taxon>
        <taxon>Viridiplantae</taxon>
        <taxon>Streptophyta</taxon>
        <taxon>Embryophyta</taxon>
        <taxon>Tracheophyta</taxon>
        <taxon>Spermatophyta</taxon>
        <taxon>Magnoliopsida</taxon>
        <taxon>eudicotyledons</taxon>
        <taxon>Gunneridae</taxon>
        <taxon>Pentapetalae</taxon>
        <taxon>rosids</taxon>
        <taxon>fabids</taxon>
        <taxon>Rosales</taxon>
        <taxon>Moraceae</taxon>
        <taxon>Ficeae</taxon>
        <taxon>Ficus</taxon>
    </lineage>
</organism>
<proteinExistence type="predicted"/>
<feature type="region of interest" description="Disordered" evidence="1">
    <location>
        <begin position="78"/>
        <end position="108"/>
    </location>
</feature>
<gene>
    <name evidence="2" type="ORF">TIFTF001_033832</name>
</gene>
<dbReference type="Proteomes" id="UP001187192">
    <property type="component" value="Unassembled WGS sequence"/>
</dbReference>
<protein>
    <submittedName>
        <fullName evidence="2">Uncharacterized protein</fullName>
    </submittedName>
</protein>
<evidence type="ECO:0000313" key="2">
    <source>
        <dbReference type="EMBL" id="GMN64757.1"/>
    </source>
</evidence>
<sequence length="108" mass="12077">MTTASSTKTVSWTIENANKLGLRYWVMAVFWGSPNSVEEMQQERGGAIDFVVTQIGITVSLAISTSLEFHERQAAISVDGQGERREKRVEGGERKRREKNGVFGENEN</sequence>
<dbReference type="AlphaFoldDB" id="A0AA88DYV0"/>
<evidence type="ECO:0000313" key="3">
    <source>
        <dbReference type="Proteomes" id="UP001187192"/>
    </source>
</evidence>
<feature type="compositionally biased region" description="Basic and acidic residues" evidence="1">
    <location>
        <begin position="81"/>
        <end position="95"/>
    </location>
</feature>
<reference evidence="2" key="1">
    <citation type="submission" date="2023-07" db="EMBL/GenBank/DDBJ databases">
        <title>draft genome sequence of fig (Ficus carica).</title>
        <authorList>
            <person name="Takahashi T."/>
            <person name="Nishimura K."/>
        </authorList>
    </citation>
    <scope>NUCLEOTIDE SEQUENCE</scope>
</reference>